<evidence type="ECO:0008006" key="3">
    <source>
        <dbReference type="Google" id="ProtNLM"/>
    </source>
</evidence>
<gene>
    <name evidence="1" type="ORF">N7E60_12650</name>
</gene>
<protein>
    <recommendedName>
        <fullName evidence="3">STAS domain-containing protein</fullName>
    </recommendedName>
</protein>
<sequence length="397" mass="44910">MEKSKIKSIARKRWSRRIYSRYMNSDSKKIKLGSRKKSCFTSKANSSRAEHANKCKGKVEKFKFFATTLTVAPLKYKDRKCALEFFSKINAFLKSSEGNCDILLNLEGVEKVDPSGCAFLFSYIEMFQEVYPGCNIKIKYPRKIKPTPGNGCHHTAQPNHVFNHLKLYERLGTRKAPVFHTVAPPNLKVWETISFVNDSELVGKILENVCEKVPDISPAQRSQIWKVLIEAVNNCPEHAYDKAFMRDKGLKYNKTRCLFAIIEGHLAIAVADLGVGIPYTLEHGKAKEVWNIIRKLLKASTASGTKDSHYLQGMINIKDVRKRLSRYTKYDNRGHGGADLRKAIKELKGKILIMSGKGSLMLDASTPEPNKLTLRDFNTGLDGTLIYMSIPLTDINE</sequence>
<dbReference type="EMBL" id="CP114584">
    <property type="protein sequence ID" value="WBA14525.1"/>
    <property type="molecule type" value="Genomic_DNA"/>
</dbReference>
<dbReference type="RefSeq" id="WP_269597664.1">
    <property type="nucleotide sequence ID" value="NZ_CP114584.1"/>
</dbReference>
<evidence type="ECO:0000313" key="1">
    <source>
        <dbReference type="EMBL" id="WBA14525.1"/>
    </source>
</evidence>
<dbReference type="Proteomes" id="UP001164676">
    <property type="component" value="Chromosome"/>
</dbReference>
<dbReference type="SUPFAM" id="SSF55874">
    <property type="entry name" value="ATPase domain of HSP90 chaperone/DNA topoisomerase II/histidine kinase"/>
    <property type="match status" value="1"/>
</dbReference>
<evidence type="ECO:0000313" key="2">
    <source>
        <dbReference type="Proteomes" id="UP001164676"/>
    </source>
</evidence>
<keyword evidence="2" id="KW-1185">Reference proteome</keyword>
<dbReference type="InterPro" id="IPR036890">
    <property type="entry name" value="HATPase_C_sf"/>
</dbReference>
<name>A0ABY7LB98_9GAMM</name>
<organism evidence="1 2">
    <name type="scientific">Salinivibrio proteolyticus</name>
    <dbReference type="NCBI Taxonomy" id="334715"/>
    <lineage>
        <taxon>Bacteria</taxon>
        <taxon>Pseudomonadati</taxon>
        <taxon>Pseudomonadota</taxon>
        <taxon>Gammaproteobacteria</taxon>
        <taxon>Vibrionales</taxon>
        <taxon>Vibrionaceae</taxon>
        <taxon>Salinivibrio</taxon>
    </lineage>
</organism>
<proteinExistence type="predicted"/>
<accession>A0ABY7LB98</accession>
<reference evidence="1" key="1">
    <citation type="submission" date="2022-09" db="EMBL/GenBank/DDBJ databases">
        <authorList>
            <person name="Li Z.-J."/>
        </authorList>
    </citation>
    <scope>NUCLEOTIDE SEQUENCE</scope>
    <source>
        <strain evidence="1">TGB10</strain>
    </source>
</reference>